<feature type="compositionally biased region" description="Polar residues" evidence="1">
    <location>
        <begin position="76"/>
        <end position="90"/>
    </location>
</feature>
<protein>
    <submittedName>
        <fullName evidence="2">Uncharacterized protein</fullName>
    </submittedName>
</protein>
<gene>
    <name evidence="2" type="primary">Acey_s0609.g612</name>
    <name evidence="2" type="ORF">Y032_0609g612</name>
</gene>
<evidence type="ECO:0000256" key="1">
    <source>
        <dbReference type="SAM" id="MobiDB-lite"/>
    </source>
</evidence>
<organism evidence="2 3">
    <name type="scientific">Ancylostoma ceylanicum</name>
    <dbReference type="NCBI Taxonomy" id="53326"/>
    <lineage>
        <taxon>Eukaryota</taxon>
        <taxon>Metazoa</taxon>
        <taxon>Ecdysozoa</taxon>
        <taxon>Nematoda</taxon>
        <taxon>Chromadorea</taxon>
        <taxon>Rhabditida</taxon>
        <taxon>Rhabditina</taxon>
        <taxon>Rhabditomorpha</taxon>
        <taxon>Strongyloidea</taxon>
        <taxon>Ancylostomatidae</taxon>
        <taxon>Ancylostomatinae</taxon>
        <taxon>Ancylostoma</taxon>
    </lineage>
</organism>
<feature type="region of interest" description="Disordered" evidence="1">
    <location>
        <begin position="20"/>
        <end position="90"/>
    </location>
</feature>
<dbReference type="OrthoDB" id="10403184at2759"/>
<dbReference type="Proteomes" id="UP000024635">
    <property type="component" value="Unassembled WGS sequence"/>
</dbReference>
<evidence type="ECO:0000313" key="3">
    <source>
        <dbReference type="Proteomes" id="UP000024635"/>
    </source>
</evidence>
<evidence type="ECO:0000313" key="2">
    <source>
        <dbReference type="EMBL" id="EYC40504.1"/>
    </source>
</evidence>
<dbReference type="EMBL" id="JARK01000209">
    <property type="protein sequence ID" value="EYC40504.1"/>
    <property type="molecule type" value="Genomic_DNA"/>
</dbReference>
<sequence>MLKSVDLDLMNCVLEQLTEAGDFRSTTEAANDAQQKTPAPTPTMEESKEDTENAAPAKPTSRLVRPPNRVIHTAPQGPTANRTQSVTRPR</sequence>
<accession>A0A016WL26</accession>
<proteinExistence type="predicted"/>
<keyword evidence="3" id="KW-1185">Reference proteome</keyword>
<comment type="caution">
    <text evidence="2">The sequence shown here is derived from an EMBL/GenBank/DDBJ whole genome shotgun (WGS) entry which is preliminary data.</text>
</comment>
<dbReference type="AlphaFoldDB" id="A0A016WL26"/>
<name>A0A016WL26_9BILA</name>
<feature type="compositionally biased region" description="Polar residues" evidence="1">
    <location>
        <begin position="24"/>
        <end position="38"/>
    </location>
</feature>
<reference evidence="3" key="1">
    <citation type="journal article" date="2015" name="Nat. Genet.">
        <title>The genome and transcriptome of the zoonotic hookworm Ancylostoma ceylanicum identify infection-specific gene families.</title>
        <authorList>
            <person name="Schwarz E.M."/>
            <person name="Hu Y."/>
            <person name="Antoshechkin I."/>
            <person name="Miller M.M."/>
            <person name="Sternberg P.W."/>
            <person name="Aroian R.V."/>
        </authorList>
    </citation>
    <scope>NUCLEOTIDE SEQUENCE</scope>
    <source>
        <strain evidence="3">HY135</strain>
    </source>
</reference>